<keyword evidence="1" id="KW-1133">Transmembrane helix</keyword>
<feature type="transmembrane region" description="Helical" evidence="1">
    <location>
        <begin position="48"/>
        <end position="72"/>
    </location>
</feature>
<keyword evidence="1" id="KW-0812">Transmembrane</keyword>
<dbReference type="Proteomes" id="UP001487740">
    <property type="component" value="Unassembled WGS sequence"/>
</dbReference>
<reference evidence="2 3" key="1">
    <citation type="submission" date="2023-03" db="EMBL/GenBank/DDBJ databases">
        <title>High-quality genome of Scylla paramamosain provides insights in environmental adaptation.</title>
        <authorList>
            <person name="Zhang L."/>
        </authorList>
    </citation>
    <scope>NUCLEOTIDE SEQUENCE [LARGE SCALE GENOMIC DNA]</scope>
    <source>
        <strain evidence="2">LZ_2023a</strain>
        <tissue evidence="2">Muscle</tissue>
    </source>
</reference>
<dbReference type="EMBL" id="JARAKH010000005">
    <property type="protein sequence ID" value="KAK8404136.1"/>
    <property type="molecule type" value="Genomic_DNA"/>
</dbReference>
<protein>
    <submittedName>
        <fullName evidence="2">Uncharacterized protein</fullName>
    </submittedName>
</protein>
<feature type="transmembrane region" description="Helical" evidence="1">
    <location>
        <begin position="92"/>
        <end position="113"/>
    </location>
</feature>
<keyword evidence="3" id="KW-1185">Reference proteome</keyword>
<organism evidence="2 3">
    <name type="scientific">Scylla paramamosain</name>
    <name type="common">Mud crab</name>
    <dbReference type="NCBI Taxonomy" id="85552"/>
    <lineage>
        <taxon>Eukaryota</taxon>
        <taxon>Metazoa</taxon>
        <taxon>Ecdysozoa</taxon>
        <taxon>Arthropoda</taxon>
        <taxon>Crustacea</taxon>
        <taxon>Multicrustacea</taxon>
        <taxon>Malacostraca</taxon>
        <taxon>Eumalacostraca</taxon>
        <taxon>Eucarida</taxon>
        <taxon>Decapoda</taxon>
        <taxon>Pleocyemata</taxon>
        <taxon>Brachyura</taxon>
        <taxon>Eubrachyura</taxon>
        <taxon>Portunoidea</taxon>
        <taxon>Portunidae</taxon>
        <taxon>Portuninae</taxon>
        <taxon>Scylla</taxon>
    </lineage>
</organism>
<proteinExistence type="predicted"/>
<keyword evidence="1" id="KW-0472">Membrane</keyword>
<evidence type="ECO:0000313" key="3">
    <source>
        <dbReference type="Proteomes" id="UP001487740"/>
    </source>
</evidence>
<gene>
    <name evidence="2" type="ORF">O3P69_000297</name>
</gene>
<sequence>MKPRLRESSTSKGRKKSFLLNTFPRERVLKRHYNSLVVTVYLLSSPRIVLRLSAATIMPASLSTAAAASHHMERSLRTLGFDLTNMLKTLDLQTVGLLGLLILAGILLFDLFAKGSNYGHASYPGSLGSGTYASYGRKGLLDSSASGTSHLEPSARTSRSLESVTQILESLAEAAMKYRGRDADEEQIEPKEQHLN</sequence>
<evidence type="ECO:0000256" key="1">
    <source>
        <dbReference type="SAM" id="Phobius"/>
    </source>
</evidence>
<name>A0AAW0UYQ5_SCYPA</name>
<evidence type="ECO:0000313" key="2">
    <source>
        <dbReference type="EMBL" id="KAK8404136.1"/>
    </source>
</evidence>
<comment type="caution">
    <text evidence="2">The sequence shown here is derived from an EMBL/GenBank/DDBJ whole genome shotgun (WGS) entry which is preliminary data.</text>
</comment>
<accession>A0AAW0UYQ5</accession>
<dbReference type="AlphaFoldDB" id="A0AAW0UYQ5"/>